<dbReference type="RefSeq" id="XP_035300128.1">
    <property type="nucleotide sequence ID" value="XM_035444237.1"/>
</dbReference>
<dbReference type="RefSeq" id="XP_035310408.1">
    <property type="nucleotide sequence ID" value="XM_035454517.1"/>
</dbReference>
<evidence type="ECO:0000256" key="8">
    <source>
        <dbReference type="ARBA" id="ARBA00039735"/>
    </source>
</evidence>
<dbReference type="GO" id="GO:0005794">
    <property type="term" value="C:Golgi apparatus"/>
    <property type="evidence" value="ECO:0007669"/>
    <property type="project" value="UniProtKB-SubCell"/>
</dbReference>
<dbReference type="SUPFAM" id="SSF47027">
    <property type="entry name" value="Acyl-CoA binding protein"/>
    <property type="match status" value="1"/>
</dbReference>
<keyword evidence="7" id="KW-0379">Hydroxylation</keyword>
<name>A0A9J7GWB0_CRIGR</name>
<dbReference type="GO" id="GO:0005739">
    <property type="term" value="C:mitochondrion"/>
    <property type="evidence" value="ECO:0007669"/>
    <property type="project" value="TreeGrafter"/>
</dbReference>
<organism evidence="11 12">
    <name type="scientific">Cricetulus griseus</name>
    <name type="common">Chinese hamster</name>
    <name type="synonym">Cricetulus barabensis griseus</name>
    <dbReference type="NCBI Taxonomy" id="10029"/>
    <lineage>
        <taxon>Eukaryota</taxon>
        <taxon>Metazoa</taxon>
        <taxon>Chordata</taxon>
        <taxon>Craniata</taxon>
        <taxon>Vertebrata</taxon>
        <taxon>Euteleostomi</taxon>
        <taxon>Mammalia</taxon>
        <taxon>Eutheria</taxon>
        <taxon>Euarchontoglires</taxon>
        <taxon>Glires</taxon>
        <taxon>Rodentia</taxon>
        <taxon>Myomorpha</taxon>
        <taxon>Muroidea</taxon>
        <taxon>Cricetidae</taxon>
        <taxon>Cricetinae</taxon>
        <taxon>Cricetulus</taxon>
    </lineage>
</organism>
<keyword evidence="4" id="KW-0256">Endoplasmic reticulum</keyword>
<feature type="compositionally biased region" description="Basic and acidic residues" evidence="9">
    <location>
        <begin position="19"/>
        <end position="33"/>
    </location>
</feature>
<reference evidence="12" key="3">
    <citation type="submission" date="2025-08" db="UniProtKB">
        <authorList>
            <consortium name="RefSeq"/>
        </authorList>
    </citation>
    <scope>IDENTIFICATION</scope>
    <source>
        <strain evidence="12">17A/GY</strain>
        <tissue evidence="12">Liver</tissue>
    </source>
</reference>
<dbReference type="PRINTS" id="PR00689">
    <property type="entry name" value="ACOABINDINGP"/>
</dbReference>
<evidence type="ECO:0000256" key="7">
    <source>
        <dbReference type="ARBA" id="ARBA00023278"/>
    </source>
</evidence>
<dbReference type="OrthoDB" id="346910at2759"/>
<accession>A0A9J7GWB0</accession>
<dbReference type="InterPro" id="IPR014352">
    <property type="entry name" value="FERM/acyl-CoA-bd_prot_sf"/>
</dbReference>
<evidence type="ECO:0000256" key="5">
    <source>
        <dbReference type="ARBA" id="ARBA00023034"/>
    </source>
</evidence>
<dbReference type="GO" id="GO:0000062">
    <property type="term" value="F:fatty-acyl-CoA binding"/>
    <property type="evidence" value="ECO:0007669"/>
    <property type="project" value="InterPro"/>
</dbReference>
<comment type="subcellular location">
    <subcellularLocation>
        <location evidence="1">Endoplasmic reticulum</location>
    </subcellularLocation>
    <subcellularLocation>
        <location evidence="2">Golgi apparatus</location>
    </subcellularLocation>
</comment>
<evidence type="ECO:0000256" key="3">
    <source>
        <dbReference type="ARBA" id="ARBA00022448"/>
    </source>
</evidence>
<reference evidence="11" key="1">
    <citation type="journal article" date="2018" name="Biotechnol. Bioeng.">
        <title>A reference genome of the Chinese hamster based on a hybrid assembly strategy.</title>
        <authorList>
            <person name="Rupp O."/>
            <person name="MacDonald M.L."/>
            <person name="Li S."/>
            <person name="Dhiman H."/>
            <person name="Polson S."/>
            <person name="Griep S."/>
            <person name="Heffner K."/>
            <person name="Hernandez I."/>
            <person name="Brinkrolf K."/>
            <person name="Jadhav V."/>
            <person name="Samoudi M."/>
            <person name="Hao H."/>
            <person name="Kingham B."/>
            <person name="Goesmann A."/>
            <person name="Betenbaugh M.J."/>
            <person name="Lewis N.E."/>
            <person name="Borth N."/>
            <person name="Lee K.H."/>
        </authorList>
    </citation>
    <scope>NUCLEOTIDE SEQUENCE [LARGE SCALE GENOMIC DNA]</scope>
    <source>
        <strain evidence="11">17A/GY</strain>
    </source>
</reference>
<dbReference type="GO" id="GO:0006631">
    <property type="term" value="P:fatty acid metabolic process"/>
    <property type="evidence" value="ECO:0007669"/>
    <property type="project" value="TreeGrafter"/>
</dbReference>
<gene>
    <name evidence="12" type="primary">LOC118238747</name>
</gene>
<dbReference type="GeneID" id="118238747"/>
<dbReference type="Gene3D" id="1.20.80.10">
    <property type="match status" value="1"/>
</dbReference>
<feature type="region of interest" description="Disordered" evidence="9">
    <location>
        <begin position="1"/>
        <end position="33"/>
    </location>
</feature>
<protein>
    <recommendedName>
        <fullName evidence="8">Acyl-CoA-binding protein</fullName>
    </recommendedName>
</protein>
<evidence type="ECO:0000313" key="11">
    <source>
        <dbReference type="Proteomes" id="UP001108280"/>
    </source>
</evidence>
<dbReference type="PANTHER" id="PTHR23310:SF54">
    <property type="entry name" value="ACYL-COA-BINDING PROTEIN"/>
    <property type="match status" value="1"/>
</dbReference>
<proteinExistence type="predicted"/>
<feature type="domain" description="ACB" evidence="10">
    <location>
        <begin position="17"/>
        <end position="94"/>
    </location>
</feature>
<evidence type="ECO:0000256" key="9">
    <source>
        <dbReference type="SAM" id="MobiDB-lite"/>
    </source>
</evidence>
<dbReference type="AlphaFoldDB" id="A0A9J7GWB0"/>
<keyword evidence="6" id="KW-0446">Lipid-binding</keyword>
<evidence type="ECO:0000256" key="4">
    <source>
        <dbReference type="ARBA" id="ARBA00022824"/>
    </source>
</evidence>
<evidence type="ECO:0000313" key="12">
    <source>
        <dbReference type="RefSeq" id="XP_035300128.1"/>
    </source>
</evidence>
<evidence type="ECO:0000256" key="2">
    <source>
        <dbReference type="ARBA" id="ARBA00004555"/>
    </source>
</evidence>
<dbReference type="InterPro" id="IPR035984">
    <property type="entry name" value="Acyl-CoA-binding_sf"/>
</dbReference>
<dbReference type="InterPro" id="IPR000582">
    <property type="entry name" value="Acyl-CoA-binding_protein"/>
</dbReference>
<keyword evidence="5" id="KW-0333">Golgi apparatus</keyword>
<dbReference type="Pfam" id="PF00887">
    <property type="entry name" value="ACBP"/>
    <property type="match status" value="1"/>
</dbReference>
<keyword evidence="3" id="KW-0813">Transport</keyword>
<keyword evidence="11" id="KW-1185">Reference proteome</keyword>
<evidence type="ECO:0000256" key="6">
    <source>
        <dbReference type="ARBA" id="ARBA00023121"/>
    </source>
</evidence>
<evidence type="ECO:0000259" key="10">
    <source>
        <dbReference type="PROSITE" id="PS51228"/>
    </source>
</evidence>
<reference evidence="11" key="2">
    <citation type="journal article" date="2020" name="Biotechnol. Bioeng.">
        <title>Chromosome-scale scaffolds for the Chinese hamster reference genome assembly to facilitate the study of the CHO epigenome.</title>
        <authorList>
            <person name="Hilliard W."/>
            <person name="MacDonald M."/>
            <person name="Lee K.H."/>
        </authorList>
    </citation>
    <scope>NUCLEOTIDE SEQUENCE [LARGE SCALE GENOMIC DNA]</scope>
    <source>
        <strain evidence="11">17A/GY</strain>
    </source>
</reference>
<dbReference type="PANTHER" id="PTHR23310">
    <property type="entry name" value="ACYL-COA-BINDING PROTEIN, ACBP"/>
    <property type="match status" value="1"/>
</dbReference>
<evidence type="ECO:0000256" key="1">
    <source>
        <dbReference type="ARBA" id="ARBA00004240"/>
    </source>
</evidence>
<sequence>MSPDVLSKSSFSLTSPVKAESDKAPEEVKGLKTQPSDKEMLFIHSLFKRATVGNVNTDLPGLLDLKGKAKWASWNSALKTYMEKGEELKKKHGI</sequence>
<dbReference type="Proteomes" id="UP001108280">
    <property type="component" value="Chromosome 4"/>
</dbReference>
<dbReference type="KEGG" id="cge:118238747"/>
<dbReference type="PROSITE" id="PS51228">
    <property type="entry name" value="ACB_2"/>
    <property type="match status" value="1"/>
</dbReference>
<dbReference type="GO" id="GO:0005783">
    <property type="term" value="C:endoplasmic reticulum"/>
    <property type="evidence" value="ECO:0007669"/>
    <property type="project" value="UniProtKB-SubCell"/>
</dbReference>